<protein>
    <submittedName>
        <fullName evidence="5">Transcriptional regulator, AraC family</fullName>
    </submittedName>
</protein>
<proteinExistence type="predicted"/>
<dbReference type="AlphaFoldDB" id="C7M7X6"/>
<keyword evidence="6" id="KW-1185">Reference proteome</keyword>
<organism evidence="5 6">
    <name type="scientific">Capnocytophaga ochracea (strain ATCC 27872 / DSM 7271 / CCUG 9716 / JCM 12966 / NCTC 12371 / SS31 / VPI 2845)</name>
    <name type="common">Bacteroides ochraceus</name>
    <dbReference type="NCBI Taxonomy" id="521097"/>
    <lineage>
        <taxon>Bacteria</taxon>
        <taxon>Pseudomonadati</taxon>
        <taxon>Bacteroidota</taxon>
        <taxon>Flavobacteriia</taxon>
        <taxon>Flavobacteriales</taxon>
        <taxon>Flavobacteriaceae</taxon>
        <taxon>Capnocytophaga</taxon>
    </lineage>
</organism>
<gene>
    <name evidence="5" type="ordered locus">Coch_0674</name>
</gene>
<dbReference type="Proteomes" id="UP000006650">
    <property type="component" value="Chromosome"/>
</dbReference>
<dbReference type="InterPro" id="IPR009057">
    <property type="entry name" value="Homeodomain-like_sf"/>
</dbReference>
<dbReference type="Pfam" id="PF12833">
    <property type="entry name" value="HTH_18"/>
    <property type="match status" value="1"/>
</dbReference>
<evidence type="ECO:0000313" key="6">
    <source>
        <dbReference type="Proteomes" id="UP000006650"/>
    </source>
</evidence>
<dbReference type="Gene3D" id="1.10.10.60">
    <property type="entry name" value="Homeodomain-like"/>
    <property type="match status" value="2"/>
</dbReference>
<dbReference type="EMBL" id="CP001632">
    <property type="protein sequence ID" value="ACU92232.1"/>
    <property type="molecule type" value="Genomic_DNA"/>
</dbReference>
<dbReference type="eggNOG" id="COG2207">
    <property type="taxonomic scope" value="Bacteria"/>
</dbReference>
<dbReference type="InterPro" id="IPR053142">
    <property type="entry name" value="PchR_regulatory_protein"/>
</dbReference>
<dbReference type="PROSITE" id="PS01124">
    <property type="entry name" value="HTH_ARAC_FAMILY_2"/>
    <property type="match status" value="1"/>
</dbReference>
<dbReference type="KEGG" id="coc:Coch_0674"/>
<evidence type="ECO:0000256" key="2">
    <source>
        <dbReference type="ARBA" id="ARBA00023125"/>
    </source>
</evidence>
<dbReference type="PANTHER" id="PTHR47893:SF1">
    <property type="entry name" value="REGULATORY PROTEIN PCHR"/>
    <property type="match status" value="1"/>
</dbReference>
<evidence type="ECO:0000313" key="5">
    <source>
        <dbReference type="EMBL" id="ACU92232.1"/>
    </source>
</evidence>
<accession>C7M7X6</accession>
<keyword evidence="2" id="KW-0238">DNA-binding</keyword>
<dbReference type="SMART" id="SM00342">
    <property type="entry name" value="HTH_ARAC"/>
    <property type="match status" value="1"/>
</dbReference>
<feature type="domain" description="HTH araC/xylS-type" evidence="4">
    <location>
        <begin position="222"/>
        <end position="320"/>
    </location>
</feature>
<dbReference type="RefSeq" id="WP_015781941.1">
    <property type="nucleotide sequence ID" value="NC_013162.1"/>
</dbReference>
<evidence type="ECO:0000256" key="3">
    <source>
        <dbReference type="ARBA" id="ARBA00023163"/>
    </source>
</evidence>
<reference evidence="5 6" key="1">
    <citation type="journal article" date="2009" name="Stand. Genomic Sci.">
        <title>Complete genome sequence of Capnocytophaga ochracea type strain (VPI 2845).</title>
        <authorList>
            <person name="Mavrommatis K."/>
            <person name="Gronow S."/>
            <person name="Saunders E."/>
            <person name="Land M."/>
            <person name="Lapidus A."/>
            <person name="Copeland A."/>
            <person name="Glavina Del Rio T."/>
            <person name="Nolan M."/>
            <person name="Lucas S."/>
            <person name="Chen F."/>
            <person name="Tice H."/>
            <person name="Cheng J.F."/>
            <person name="Bruce D."/>
            <person name="Goodwin L."/>
            <person name="Pitluck S."/>
            <person name="Pati A."/>
            <person name="Ivanova N."/>
            <person name="Chen A."/>
            <person name="Palaniappan K."/>
            <person name="Chain P."/>
            <person name="Hauser L."/>
            <person name="Chang Y.J."/>
            <person name="Jeffries C.D."/>
            <person name="Brettin T."/>
            <person name="Detter J.C."/>
            <person name="Han C."/>
            <person name="Bristow J."/>
            <person name="Goker M."/>
            <person name="Rohde M."/>
            <person name="Eisen J.A."/>
            <person name="Markowitz V."/>
            <person name="Kyrpides N.C."/>
            <person name="Klenk H.P."/>
            <person name="Hugenholtz P."/>
        </authorList>
    </citation>
    <scope>NUCLEOTIDE SEQUENCE [LARGE SCALE GENOMIC DNA]</scope>
    <source>
        <strain evidence="6">ATCC 27872 / DSM 7271 / JCM 12966 / VPI 2845</strain>
    </source>
</reference>
<dbReference type="InterPro" id="IPR018062">
    <property type="entry name" value="HTH_AraC-typ_CS"/>
</dbReference>
<keyword evidence="3" id="KW-0804">Transcription</keyword>
<dbReference type="GO" id="GO:0003700">
    <property type="term" value="F:DNA-binding transcription factor activity"/>
    <property type="evidence" value="ECO:0007669"/>
    <property type="project" value="InterPro"/>
</dbReference>
<dbReference type="PANTHER" id="PTHR47893">
    <property type="entry name" value="REGULATORY PROTEIN PCHR"/>
    <property type="match status" value="1"/>
</dbReference>
<dbReference type="InterPro" id="IPR018060">
    <property type="entry name" value="HTH_AraC"/>
</dbReference>
<evidence type="ECO:0000256" key="1">
    <source>
        <dbReference type="ARBA" id="ARBA00023015"/>
    </source>
</evidence>
<keyword evidence="1" id="KW-0805">Transcription regulation</keyword>
<name>C7M7X6_CAPOD</name>
<dbReference type="GeneID" id="29675677"/>
<dbReference type="GO" id="GO:0043565">
    <property type="term" value="F:sequence-specific DNA binding"/>
    <property type="evidence" value="ECO:0007669"/>
    <property type="project" value="InterPro"/>
</dbReference>
<dbReference type="PROSITE" id="PS00041">
    <property type="entry name" value="HTH_ARAC_FAMILY_1"/>
    <property type="match status" value="1"/>
</dbReference>
<evidence type="ECO:0000259" key="4">
    <source>
        <dbReference type="PROSITE" id="PS01124"/>
    </source>
</evidence>
<dbReference type="SUPFAM" id="SSF46689">
    <property type="entry name" value="Homeodomain-like"/>
    <property type="match status" value="2"/>
</dbReference>
<sequence>MNMINEITLPLATNEEEVQNYYERVNEQIGVFRLEQQTLGNHTYYRWLAQMKEDVAFEGGMDIPSVRLYFVTRTHKGMTVQVDGQNCFSKAGTHNIFFGKEECLGKDLLHKGDIIEVITVAISAEQFAQIATQYPETFMAWYQRYERGGNFILSPEQSLPTDFAMQTVLDQLQHASLLGKAARPYADLKVQELFLLQLHQYEQQQLQVYQYCKTQTDVRKMYEVRDRLTAQLDVTPSIAELARAVGVNEKKLCYGFKEVFGTTVFGYLYDYKMELAQQLLLHTDKSIGEIALTCGYDYISHFSTAFKKKFGRNAKEVRNKR</sequence>
<dbReference type="HOGENOM" id="CLU_052345_4_0_10"/>